<protein>
    <submittedName>
        <fullName evidence="3">Uncharacterized protein</fullName>
    </submittedName>
</protein>
<organism evidence="3 4">
    <name type="scientific">Mycobacteroides chelonae</name>
    <name type="common">Mycobacterium chelonae</name>
    <dbReference type="NCBI Taxonomy" id="1774"/>
    <lineage>
        <taxon>Bacteria</taxon>
        <taxon>Bacillati</taxon>
        <taxon>Actinomycetota</taxon>
        <taxon>Actinomycetes</taxon>
        <taxon>Mycobacteriales</taxon>
        <taxon>Mycobacteriaceae</taxon>
        <taxon>Mycobacteroides</taxon>
    </lineage>
</organism>
<feature type="region of interest" description="Disordered" evidence="1">
    <location>
        <begin position="1"/>
        <end position="20"/>
    </location>
</feature>
<evidence type="ECO:0000256" key="2">
    <source>
        <dbReference type="SAM" id="Phobius"/>
    </source>
</evidence>
<evidence type="ECO:0000313" key="3">
    <source>
        <dbReference type="EMBL" id="OHU47255.1"/>
    </source>
</evidence>
<feature type="transmembrane region" description="Helical" evidence="2">
    <location>
        <begin position="77"/>
        <end position="97"/>
    </location>
</feature>
<dbReference type="RefSeq" id="WP_070947873.1">
    <property type="nucleotide sequence ID" value="NZ_MLIQ01000042.1"/>
</dbReference>
<name>A0A1S1LGI2_MYCCH</name>
<sequence length="132" mass="14382">MVDVPLSDRRHQVPSLGLSASPPGVVPEATIASIRETAQAFGPHICSATSVELSEFDETTATDGQPKVGEDGPTWRVVLDIAFRVLLVIVGIPLVWTLRHYEVVHLTAWQAAGISIALFLLAVREYTWAPPW</sequence>
<keyword evidence="2" id="KW-0472">Membrane</keyword>
<feature type="compositionally biased region" description="Basic and acidic residues" evidence="1">
    <location>
        <begin position="1"/>
        <end position="11"/>
    </location>
</feature>
<gene>
    <name evidence="3" type="ORF">BKG82_26740</name>
</gene>
<feature type="transmembrane region" description="Helical" evidence="2">
    <location>
        <begin position="103"/>
        <end position="123"/>
    </location>
</feature>
<comment type="caution">
    <text evidence="3">The sequence shown here is derived from an EMBL/GenBank/DDBJ whole genome shotgun (WGS) entry which is preliminary data.</text>
</comment>
<evidence type="ECO:0000313" key="4">
    <source>
        <dbReference type="Proteomes" id="UP000180043"/>
    </source>
</evidence>
<evidence type="ECO:0000256" key="1">
    <source>
        <dbReference type="SAM" id="MobiDB-lite"/>
    </source>
</evidence>
<dbReference type="EMBL" id="MLIQ01000042">
    <property type="protein sequence ID" value="OHU47255.1"/>
    <property type="molecule type" value="Genomic_DNA"/>
</dbReference>
<reference evidence="3 4" key="1">
    <citation type="submission" date="2016-10" db="EMBL/GenBank/DDBJ databases">
        <title>Evaluation of Human, Veterinary and Environmental Mycobacterium chelonae Isolates by Core Genome Phylogenomic Analysis, Targeted Gene Comparison, and Anti-microbial Susceptibility Patterns: A Tale of Mistaken Identities.</title>
        <authorList>
            <person name="Fogelson S.B."/>
            <person name="Camus A.C."/>
            <person name="Lorenz W."/>
            <person name="Vasireddy R."/>
            <person name="Vasireddy S."/>
            <person name="Smith T."/>
            <person name="Brown-Elliott B.A."/>
            <person name="Wallace R.J.Jr."/>
            <person name="Hasan N.A."/>
            <person name="Reischl U."/>
            <person name="Sanchez S."/>
        </authorList>
    </citation>
    <scope>NUCLEOTIDE SEQUENCE [LARGE SCALE GENOMIC DNA]</scope>
    <source>
        <strain evidence="3 4">15515</strain>
    </source>
</reference>
<accession>A0A1S1LGI2</accession>
<keyword evidence="2" id="KW-1133">Transmembrane helix</keyword>
<proteinExistence type="predicted"/>
<keyword evidence="2" id="KW-0812">Transmembrane</keyword>
<dbReference type="Proteomes" id="UP000180043">
    <property type="component" value="Unassembled WGS sequence"/>
</dbReference>
<dbReference type="AlphaFoldDB" id="A0A1S1LGI2"/>